<name>A0A6J6QD28_9ZZZZ</name>
<dbReference type="AlphaFoldDB" id="A0A6J6QD28"/>
<dbReference type="GO" id="GO:0005524">
    <property type="term" value="F:ATP binding"/>
    <property type="evidence" value="ECO:0007669"/>
    <property type="project" value="UniProtKB-KW"/>
</dbReference>
<keyword evidence="1" id="KW-0436">Ligase</keyword>
<dbReference type="Gene3D" id="3.30.1490.20">
    <property type="entry name" value="ATP-grasp fold, A domain"/>
    <property type="match status" value="1"/>
</dbReference>
<feature type="domain" description="ATP-grasp" evidence="4">
    <location>
        <begin position="108"/>
        <end position="302"/>
    </location>
</feature>
<dbReference type="SUPFAM" id="SSF52440">
    <property type="entry name" value="PreATP-grasp domain"/>
    <property type="match status" value="1"/>
</dbReference>
<accession>A0A6J6QD28</accession>
<dbReference type="InterPro" id="IPR005479">
    <property type="entry name" value="CPAse_ATP-bd"/>
</dbReference>
<evidence type="ECO:0000256" key="2">
    <source>
        <dbReference type="ARBA" id="ARBA00022741"/>
    </source>
</evidence>
<dbReference type="EMBL" id="CAEZXP010000007">
    <property type="protein sequence ID" value="CAB4706698.1"/>
    <property type="molecule type" value="Genomic_DNA"/>
</dbReference>
<gene>
    <name evidence="5" type="ORF">UFOPK2399_01715</name>
</gene>
<evidence type="ECO:0000256" key="1">
    <source>
        <dbReference type="ARBA" id="ARBA00022598"/>
    </source>
</evidence>
<keyword evidence="3" id="KW-0067">ATP-binding</keyword>
<dbReference type="InterPro" id="IPR040570">
    <property type="entry name" value="LAL_C2"/>
</dbReference>
<dbReference type="SMART" id="SM01209">
    <property type="entry name" value="GARS_A"/>
    <property type="match status" value="1"/>
</dbReference>
<dbReference type="SUPFAM" id="SSF56059">
    <property type="entry name" value="Glutathione synthetase ATP-binding domain-like"/>
    <property type="match status" value="1"/>
</dbReference>
<evidence type="ECO:0000256" key="3">
    <source>
        <dbReference type="ARBA" id="ARBA00022840"/>
    </source>
</evidence>
<dbReference type="Pfam" id="PF02786">
    <property type="entry name" value="CPSase_L_D2"/>
    <property type="match status" value="1"/>
</dbReference>
<dbReference type="InterPro" id="IPR011761">
    <property type="entry name" value="ATP-grasp"/>
</dbReference>
<dbReference type="InterPro" id="IPR016185">
    <property type="entry name" value="PreATP-grasp_dom_sf"/>
</dbReference>
<sequence length="405" mass="42584">MSRTVLFVGAGKHQQRAILYAKSLGLTVAAVDGSADAPGLAEADVQFVVDFADLDGVLAAIDGFEFDGVLTVSADRAVPIVAAIAEARGLPGIGVEAAHAMTHKVTMRRLLAEAGVPQPRFAGLRTIAERRRAADEVGFPAVLKPANSGGQRGVHRVESLDDIDAHLHEAVTLSPTGEAILEEYVEGTEMNGIVIGRDGELSVLTLSDRLRPPGKGFAVGWIHVYPATVYGDQQEEAERVAVHAPRALGMKTGIAFPQLIATPDGRVVVVECAARIPGGQMADLVRHAVGVDLIDVQLRMALGDPLPDKVVKPKFRQPLAIRFLTSSPGPLPAGRVTRLGPLDAVLAAPGVVGAGTYIEVGEVIRPVQVDNDRRGYVIATADTNLEALERAEAAAALVDIDVEPV</sequence>
<keyword evidence="2" id="KW-0547">Nucleotide-binding</keyword>
<dbReference type="PROSITE" id="PS50975">
    <property type="entry name" value="ATP_GRASP"/>
    <property type="match status" value="1"/>
</dbReference>
<dbReference type="InterPro" id="IPR052032">
    <property type="entry name" value="ATP-dep_AA_Ligase"/>
</dbReference>
<dbReference type="GO" id="GO:0046872">
    <property type="term" value="F:metal ion binding"/>
    <property type="evidence" value="ECO:0007669"/>
    <property type="project" value="InterPro"/>
</dbReference>
<organism evidence="5">
    <name type="scientific">freshwater metagenome</name>
    <dbReference type="NCBI Taxonomy" id="449393"/>
    <lineage>
        <taxon>unclassified sequences</taxon>
        <taxon>metagenomes</taxon>
        <taxon>ecological metagenomes</taxon>
    </lineage>
</organism>
<dbReference type="GO" id="GO:0016874">
    <property type="term" value="F:ligase activity"/>
    <property type="evidence" value="ECO:0007669"/>
    <property type="project" value="UniProtKB-KW"/>
</dbReference>
<dbReference type="PANTHER" id="PTHR43585:SF2">
    <property type="entry name" value="ATP-GRASP ENZYME FSQD"/>
    <property type="match status" value="1"/>
</dbReference>
<dbReference type="Gene3D" id="3.30.470.20">
    <property type="entry name" value="ATP-grasp fold, B domain"/>
    <property type="match status" value="1"/>
</dbReference>
<dbReference type="Gene3D" id="3.40.50.20">
    <property type="match status" value="1"/>
</dbReference>
<dbReference type="InterPro" id="IPR013815">
    <property type="entry name" value="ATP_grasp_subdomain_1"/>
</dbReference>
<dbReference type="PANTHER" id="PTHR43585">
    <property type="entry name" value="FUMIPYRROLE BIOSYNTHESIS PROTEIN C"/>
    <property type="match status" value="1"/>
</dbReference>
<evidence type="ECO:0000313" key="5">
    <source>
        <dbReference type="EMBL" id="CAB4706698.1"/>
    </source>
</evidence>
<reference evidence="5" key="1">
    <citation type="submission" date="2020-05" db="EMBL/GenBank/DDBJ databases">
        <authorList>
            <person name="Chiriac C."/>
            <person name="Salcher M."/>
            <person name="Ghai R."/>
            <person name="Kavagutti S V."/>
        </authorList>
    </citation>
    <scope>NUCLEOTIDE SEQUENCE</scope>
</reference>
<dbReference type="Pfam" id="PF18603">
    <property type="entry name" value="LAL_C2"/>
    <property type="match status" value="1"/>
</dbReference>
<proteinExistence type="predicted"/>
<evidence type="ECO:0000259" key="4">
    <source>
        <dbReference type="PROSITE" id="PS50975"/>
    </source>
</evidence>
<protein>
    <submittedName>
        <fullName evidence="5">Unannotated protein</fullName>
    </submittedName>
</protein>